<comment type="caution">
    <text evidence="2">The sequence shown here is derived from an EMBL/GenBank/DDBJ whole genome shotgun (WGS) entry which is preliminary data.</text>
</comment>
<accession>A0A8J3JW71</accession>
<dbReference type="AlphaFoldDB" id="A0A8J3JW71"/>
<name>A0A8J3JW71_9ACTN</name>
<keyword evidence="3" id="KW-1185">Reference proteome</keyword>
<sequence length="84" mass="8946">MQHALSGQKGNTSRKINVISARSPPARPAIGTKIAVSCHNLGLDPTFGHETAIIAWRPALPRPPQRGSPTAAQEIHFTVQLCDG</sequence>
<dbReference type="Proteomes" id="UP000601223">
    <property type="component" value="Unassembled WGS sequence"/>
</dbReference>
<evidence type="ECO:0000313" key="2">
    <source>
        <dbReference type="EMBL" id="GIF86163.1"/>
    </source>
</evidence>
<proteinExistence type="predicted"/>
<protein>
    <submittedName>
        <fullName evidence="2">Uncharacterized protein</fullName>
    </submittedName>
</protein>
<gene>
    <name evidence="2" type="ORF">Cba03nite_75120</name>
</gene>
<organism evidence="2 3">
    <name type="scientific">Catellatospora bangladeshensis</name>
    <dbReference type="NCBI Taxonomy" id="310355"/>
    <lineage>
        <taxon>Bacteria</taxon>
        <taxon>Bacillati</taxon>
        <taxon>Actinomycetota</taxon>
        <taxon>Actinomycetes</taxon>
        <taxon>Micromonosporales</taxon>
        <taxon>Micromonosporaceae</taxon>
        <taxon>Catellatospora</taxon>
    </lineage>
</organism>
<evidence type="ECO:0000313" key="3">
    <source>
        <dbReference type="Proteomes" id="UP000601223"/>
    </source>
</evidence>
<dbReference type="EMBL" id="BONF01000060">
    <property type="protein sequence ID" value="GIF86163.1"/>
    <property type="molecule type" value="Genomic_DNA"/>
</dbReference>
<evidence type="ECO:0000256" key="1">
    <source>
        <dbReference type="SAM" id="MobiDB-lite"/>
    </source>
</evidence>
<feature type="region of interest" description="Disordered" evidence="1">
    <location>
        <begin position="1"/>
        <end position="24"/>
    </location>
</feature>
<reference evidence="2 3" key="1">
    <citation type="submission" date="2021-01" db="EMBL/GenBank/DDBJ databases">
        <title>Whole genome shotgun sequence of Catellatospora bangladeshensis NBRC 107357.</title>
        <authorList>
            <person name="Komaki H."/>
            <person name="Tamura T."/>
        </authorList>
    </citation>
    <scope>NUCLEOTIDE SEQUENCE [LARGE SCALE GENOMIC DNA]</scope>
    <source>
        <strain evidence="2 3">NBRC 107357</strain>
    </source>
</reference>